<evidence type="ECO:0000256" key="1">
    <source>
        <dbReference type="SAM" id="SignalP"/>
    </source>
</evidence>
<dbReference type="OrthoDB" id="118834at2"/>
<feature type="signal peptide" evidence="1">
    <location>
        <begin position="1"/>
        <end position="40"/>
    </location>
</feature>
<gene>
    <name evidence="3" type="ORF">SAMN05216601_10662</name>
</gene>
<dbReference type="AlphaFoldDB" id="A0A1I5N4U2"/>
<evidence type="ECO:0000259" key="2">
    <source>
        <dbReference type="Pfam" id="PF13924"/>
    </source>
</evidence>
<evidence type="ECO:0000313" key="4">
    <source>
        <dbReference type="Proteomes" id="UP000182400"/>
    </source>
</evidence>
<protein>
    <submittedName>
        <fullName evidence="3">Lipocalin-like domain-containing protein</fullName>
    </submittedName>
</protein>
<organism evidence="3 4">
    <name type="scientific">Ectopseudomonas composti</name>
    <dbReference type="NCBI Taxonomy" id="658457"/>
    <lineage>
        <taxon>Bacteria</taxon>
        <taxon>Pseudomonadati</taxon>
        <taxon>Pseudomonadota</taxon>
        <taxon>Gammaproteobacteria</taxon>
        <taxon>Pseudomonadales</taxon>
        <taxon>Pseudomonadaceae</taxon>
        <taxon>Ectopseudomonas</taxon>
    </lineage>
</organism>
<accession>A0A1I5N4U2</accession>
<dbReference type="RefSeq" id="WP_083413272.1">
    <property type="nucleotide sequence ID" value="NZ_FOWP01000006.1"/>
</dbReference>
<proteinExistence type="predicted"/>
<dbReference type="STRING" id="658457.SAMN05216601_10662"/>
<dbReference type="Proteomes" id="UP000182400">
    <property type="component" value="Unassembled WGS sequence"/>
</dbReference>
<feature type="chain" id="PRO_5010311593" evidence="1">
    <location>
        <begin position="41"/>
        <end position="189"/>
    </location>
</feature>
<dbReference type="EMBL" id="FOWP01000006">
    <property type="protein sequence ID" value="SFP16326.1"/>
    <property type="molecule type" value="Genomic_DNA"/>
</dbReference>
<name>A0A1I5N4U2_9GAMM</name>
<sequence>MKSESNPRARFWLDLMQWRQHLSRPLLVAGLLALSLSATARDSEPKARTANQVAGTWRMVSATLETDGGVEHPYGENPQGMLVFTPDMHFVEVLTDGDTQPFASDARGGGRDEENRSAMASSIGFFGTYSVDEQGQFAGNRVEGATFPNWVGGVRTTKELQLRVEGERMHETFTRPDGGRFRAEFVRAR</sequence>
<dbReference type="InterPro" id="IPR024311">
    <property type="entry name" value="Lipocalin-like"/>
</dbReference>
<keyword evidence="1" id="KW-0732">Signal</keyword>
<dbReference type="Pfam" id="PF13924">
    <property type="entry name" value="Lipocalin_5"/>
    <property type="match status" value="1"/>
</dbReference>
<feature type="domain" description="Lipocalin-like" evidence="2">
    <location>
        <begin position="55"/>
        <end position="163"/>
    </location>
</feature>
<reference evidence="3 4" key="1">
    <citation type="submission" date="2016-10" db="EMBL/GenBank/DDBJ databases">
        <authorList>
            <person name="de Groot N.N."/>
        </authorList>
    </citation>
    <scope>NUCLEOTIDE SEQUENCE [LARGE SCALE GENOMIC DNA]</scope>
    <source>
        <strain evidence="3 4">CCUG 59231</strain>
    </source>
</reference>
<evidence type="ECO:0000313" key="3">
    <source>
        <dbReference type="EMBL" id="SFP16326.1"/>
    </source>
</evidence>